<organism evidence="2 3">
    <name type="scientific">Chara braunii</name>
    <name type="common">Braun's stonewort</name>
    <dbReference type="NCBI Taxonomy" id="69332"/>
    <lineage>
        <taxon>Eukaryota</taxon>
        <taxon>Viridiplantae</taxon>
        <taxon>Streptophyta</taxon>
        <taxon>Charophyceae</taxon>
        <taxon>Charales</taxon>
        <taxon>Characeae</taxon>
        <taxon>Chara</taxon>
    </lineage>
</organism>
<name>A0A388LZU7_CHABU</name>
<comment type="caution">
    <text evidence="2">The sequence shown here is derived from an EMBL/GenBank/DDBJ whole genome shotgun (WGS) entry which is preliminary data.</text>
</comment>
<feature type="region of interest" description="Disordered" evidence="1">
    <location>
        <begin position="67"/>
        <end position="95"/>
    </location>
</feature>
<feature type="region of interest" description="Disordered" evidence="1">
    <location>
        <begin position="1"/>
        <end position="50"/>
    </location>
</feature>
<protein>
    <submittedName>
        <fullName evidence="2">Uncharacterized protein</fullName>
    </submittedName>
</protein>
<feature type="region of interest" description="Disordered" evidence="1">
    <location>
        <begin position="465"/>
        <end position="508"/>
    </location>
</feature>
<dbReference type="EMBL" id="BFEA01000629">
    <property type="protein sequence ID" value="GBG87739.1"/>
    <property type="molecule type" value="Genomic_DNA"/>
</dbReference>
<dbReference type="AlphaFoldDB" id="A0A388LZU7"/>
<dbReference type="Gramene" id="GBG87739">
    <property type="protein sequence ID" value="GBG87739"/>
    <property type="gene ID" value="CBR_g45893"/>
</dbReference>
<reference evidence="2 3" key="1">
    <citation type="journal article" date="2018" name="Cell">
        <title>The Chara Genome: Secondary Complexity and Implications for Plant Terrestrialization.</title>
        <authorList>
            <person name="Nishiyama T."/>
            <person name="Sakayama H."/>
            <person name="Vries J.D."/>
            <person name="Buschmann H."/>
            <person name="Saint-Marcoux D."/>
            <person name="Ullrich K.K."/>
            <person name="Haas F.B."/>
            <person name="Vanderstraeten L."/>
            <person name="Becker D."/>
            <person name="Lang D."/>
            <person name="Vosolsobe S."/>
            <person name="Rombauts S."/>
            <person name="Wilhelmsson P.K.I."/>
            <person name="Janitza P."/>
            <person name="Kern R."/>
            <person name="Heyl A."/>
            <person name="Rumpler F."/>
            <person name="Villalobos L.I.A.C."/>
            <person name="Clay J.M."/>
            <person name="Skokan R."/>
            <person name="Toyoda A."/>
            <person name="Suzuki Y."/>
            <person name="Kagoshima H."/>
            <person name="Schijlen E."/>
            <person name="Tajeshwar N."/>
            <person name="Catarino B."/>
            <person name="Hetherington A.J."/>
            <person name="Saltykova A."/>
            <person name="Bonnot C."/>
            <person name="Breuninger H."/>
            <person name="Symeonidi A."/>
            <person name="Radhakrishnan G.V."/>
            <person name="Van Nieuwerburgh F."/>
            <person name="Deforce D."/>
            <person name="Chang C."/>
            <person name="Karol K.G."/>
            <person name="Hedrich R."/>
            <person name="Ulvskov P."/>
            <person name="Glockner G."/>
            <person name="Delwiche C.F."/>
            <person name="Petrasek J."/>
            <person name="Van de Peer Y."/>
            <person name="Friml J."/>
            <person name="Beilby M."/>
            <person name="Dolan L."/>
            <person name="Kohara Y."/>
            <person name="Sugano S."/>
            <person name="Fujiyama A."/>
            <person name="Delaux P.-M."/>
            <person name="Quint M."/>
            <person name="TheiBen G."/>
            <person name="Hagemann M."/>
            <person name="Harholt J."/>
            <person name="Dunand C."/>
            <person name="Zachgo S."/>
            <person name="Langdale J."/>
            <person name="Maumus F."/>
            <person name="Straeten D.V.D."/>
            <person name="Gould S.B."/>
            <person name="Rensing S.A."/>
        </authorList>
    </citation>
    <scope>NUCLEOTIDE SEQUENCE [LARGE SCALE GENOMIC DNA]</scope>
    <source>
        <strain evidence="2 3">S276</strain>
    </source>
</reference>
<keyword evidence="3" id="KW-1185">Reference proteome</keyword>
<accession>A0A388LZU7</accession>
<proteinExistence type="predicted"/>
<feature type="compositionally biased region" description="Acidic residues" evidence="1">
    <location>
        <begin position="110"/>
        <end position="135"/>
    </location>
</feature>
<gene>
    <name evidence="2" type="ORF">CBR_g45893</name>
</gene>
<feature type="compositionally biased region" description="Acidic residues" evidence="1">
    <location>
        <begin position="151"/>
        <end position="162"/>
    </location>
</feature>
<sequence length="754" mass="85565">MNGSRHRNKQSQPRHPPDEVARRPRVGSSHRKECAGPSQPSGRQHEGTPVITYERKAVRICGTLTCQKDDGGASRRVTPWEISEGSNEETEDDPWICVGRHPQGNHAVGDEECGVDEDNVEEEKCEDGYEGEDREESMHDCEGGESRQYYEEDDGGDGENDDAYPVVDEDERHVHNRGVLQEGSAGVEVDEATGERSEGNVVYKWDDVEVLTRSWYKHYTPSTTLNKYDNIAVRYTDMMAIVLHAENDNLDNITVAPKLRAKLTNLNVEEGEFVRCSRECIGVSGNIDPVYSWMERESARLRKLCSSFIREDDGVMMLGRAHAGLIWELARAGHLVFACDDATKELTYLSKFLEFYVKDPRNKCRFEKPQVEHRKDRDIYYKLERKREKVWAYLFSDAPQSAVDNEYFIKKIELEIAMNEYYGSHMGAFHMFVACCEHLFFNMKKKALSSRDYADLARKAGNFNNTDCDEDTSDSDLDVPSRTARGVAEGAHTEEPQGSTNEAAEKENSSLGATLPYLLQDKFKESSEEDWCHHILWHGGVFKPCVFAGKWHMAVKTRDRGWVAKEKKDIAIWHSVTETQLFRRVEKENVDAGEVAIAAKAKTLFEHLRANKQLEFNTKFYDLASSVSYGSIDWKIKQPSAVQGIESTNSLKTQDVIASNTIVVIARGDEACQTDTRANAGDVRNEQHVSGYIDVLSQIMMRYTPGPHMGYLHVSGYIDVLLNLPLLTILENYVRQECCLRVLGYIVVLLQVLM</sequence>
<evidence type="ECO:0000313" key="2">
    <source>
        <dbReference type="EMBL" id="GBG87739.1"/>
    </source>
</evidence>
<feature type="compositionally biased region" description="Acidic residues" evidence="1">
    <location>
        <begin position="467"/>
        <end position="477"/>
    </location>
</feature>
<feature type="compositionally biased region" description="Basic and acidic residues" evidence="1">
    <location>
        <begin position="136"/>
        <end position="150"/>
    </location>
</feature>
<evidence type="ECO:0000256" key="1">
    <source>
        <dbReference type="SAM" id="MobiDB-lite"/>
    </source>
</evidence>
<evidence type="ECO:0000313" key="3">
    <source>
        <dbReference type="Proteomes" id="UP000265515"/>
    </source>
</evidence>
<feature type="region of interest" description="Disordered" evidence="1">
    <location>
        <begin position="107"/>
        <end position="163"/>
    </location>
</feature>
<dbReference type="Proteomes" id="UP000265515">
    <property type="component" value="Unassembled WGS sequence"/>
</dbReference>